<reference evidence="1 2" key="1">
    <citation type="journal article" date="2021" name="Hortic Res">
        <title>Chromosome-scale assembly of the Dendrobium chrysotoxum genome enhances the understanding of orchid evolution.</title>
        <authorList>
            <person name="Zhang Y."/>
            <person name="Zhang G.Q."/>
            <person name="Zhang D."/>
            <person name="Liu X.D."/>
            <person name="Xu X.Y."/>
            <person name="Sun W.H."/>
            <person name="Yu X."/>
            <person name="Zhu X."/>
            <person name="Wang Z.W."/>
            <person name="Zhao X."/>
            <person name="Zhong W.Y."/>
            <person name="Chen H."/>
            <person name="Yin W.L."/>
            <person name="Huang T."/>
            <person name="Niu S.C."/>
            <person name="Liu Z.J."/>
        </authorList>
    </citation>
    <scope>NUCLEOTIDE SEQUENCE [LARGE SCALE GENOMIC DNA]</scope>
    <source>
        <strain evidence="1">Lindl</strain>
    </source>
</reference>
<dbReference type="AlphaFoldDB" id="A0AAV7HG69"/>
<gene>
    <name evidence="1" type="ORF">IEQ34_003638</name>
</gene>
<sequence length="317" mass="36729">MNIFHRWVDSLVICRGIVGLVHFFVRNDWGLVEKWGKMKDLLAPLHIEEEDILRILKVPDIEHLLYEVHYLNKYIEEELLFRVGLSFHTGRSDARMLKMSSKVLEPPVLAPKIDRLQIDLVEAQAMITQLLKDQKAFVEKVVVLEAENKSLEGGHFIWLRIFESHRRLQVVYNFEDHHPGSYSRARDHIYDALEQQCINEGFIWGFLKGVCLVQQKTGLRVACLTPSQASNDSPIDSDGAKVESELQKSFTLEKDDEIVEIECQASEDESKAIKTIQNTLELLNRNHEFDPAICFPVWLNRSLWFKTELDQTAPILH</sequence>
<dbReference type="EMBL" id="JAGFBR010000005">
    <property type="protein sequence ID" value="KAH0466400.1"/>
    <property type="molecule type" value="Genomic_DNA"/>
</dbReference>
<name>A0AAV7HG69_DENCH</name>
<protein>
    <submittedName>
        <fullName evidence="1">Uncharacterized protein</fullName>
    </submittedName>
</protein>
<dbReference type="Proteomes" id="UP000775213">
    <property type="component" value="Unassembled WGS sequence"/>
</dbReference>
<proteinExistence type="predicted"/>
<organism evidence="1 2">
    <name type="scientific">Dendrobium chrysotoxum</name>
    <name type="common">Orchid</name>
    <dbReference type="NCBI Taxonomy" id="161865"/>
    <lineage>
        <taxon>Eukaryota</taxon>
        <taxon>Viridiplantae</taxon>
        <taxon>Streptophyta</taxon>
        <taxon>Embryophyta</taxon>
        <taxon>Tracheophyta</taxon>
        <taxon>Spermatophyta</taxon>
        <taxon>Magnoliopsida</taxon>
        <taxon>Liliopsida</taxon>
        <taxon>Asparagales</taxon>
        <taxon>Orchidaceae</taxon>
        <taxon>Epidendroideae</taxon>
        <taxon>Malaxideae</taxon>
        <taxon>Dendrobiinae</taxon>
        <taxon>Dendrobium</taxon>
    </lineage>
</organism>
<evidence type="ECO:0000313" key="2">
    <source>
        <dbReference type="Proteomes" id="UP000775213"/>
    </source>
</evidence>
<comment type="caution">
    <text evidence="1">The sequence shown here is derived from an EMBL/GenBank/DDBJ whole genome shotgun (WGS) entry which is preliminary data.</text>
</comment>
<accession>A0AAV7HG69</accession>
<evidence type="ECO:0000313" key="1">
    <source>
        <dbReference type="EMBL" id="KAH0466400.1"/>
    </source>
</evidence>
<keyword evidence="2" id="KW-1185">Reference proteome</keyword>